<dbReference type="PRINTS" id="PR00081">
    <property type="entry name" value="GDHRDH"/>
</dbReference>
<dbReference type="EMBL" id="FOSW01000009">
    <property type="protein sequence ID" value="SFL31716.1"/>
    <property type="molecule type" value="Genomic_DNA"/>
</dbReference>
<dbReference type="CDD" id="cd05233">
    <property type="entry name" value="SDR_c"/>
    <property type="match status" value="1"/>
</dbReference>
<comment type="similarity">
    <text evidence="1">Belongs to the short-chain dehydrogenases/reductases (SDR) family.</text>
</comment>
<proteinExistence type="inferred from homology"/>
<evidence type="ECO:0000256" key="1">
    <source>
        <dbReference type="ARBA" id="ARBA00006484"/>
    </source>
</evidence>
<dbReference type="InterPro" id="IPR002347">
    <property type="entry name" value="SDR_fam"/>
</dbReference>
<accession>A0A1I4GRH4</accession>
<gene>
    <name evidence="5" type="ORF">SAMN04488085_109106</name>
</gene>
<dbReference type="AlphaFoldDB" id="A0A1I4GRH4"/>
<evidence type="ECO:0000256" key="2">
    <source>
        <dbReference type="ARBA" id="ARBA00023002"/>
    </source>
</evidence>
<dbReference type="FunFam" id="3.40.50.720:FF:000084">
    <property type="entry name" value="Short-chain dehydrogenase reductase"/>
    <property type="match status" value="1"/>
</dbReference>
<dbReference type="Proteomes" id="UP000199152">
    <property type="component" value="Unassembled WGS sequence"/>
</dbReference>
<dbReference type="OrthoDB" id="517007at2"/>
<dbReference type="PRINTS" id="PR00080">
    <property type="entry name" value="SDRFAMILY"/>
</dbReference>
<dbReference type="PANTHER" id="PTHR24321:SF8">
    <property type="entry name" value="ESTRADIOL 17-BETA-DEHYDROGENASE 8-RELATED"/>
    <property type="match status" value="1"/>
</dbReference>
<evidence type="ECO:0000313" key="6">
    <source>
        <dbReference type="Proteomes" id="UP000199152"/>
    </source>
</evidence>
<sequence>MATRERGEDVDVDRPSALHSTVEPGTVVLVTGGARGIGASLARHLAAEGAAVVAADVVDAEWDADGLGVTHVRTDVSDEASWRHLVTTALDRHGRIDALVNNAAVYQGLGAKRAFTDISVEEWDRVMAVNTRGVWLGMRAVHPAMKRQGHGRVVNIASSTVHMGVPYFAHYTASKGAVIALTRSVAREVGQDGITVNAIAPGIVETEATLALNDDAYLAAAAGRRAVPRRMEPTDLCPAVSFLCSRGSGFITGQTLIVDGGMAFS</sequence>
<dbReference type="STRING" id="504800.SAMN04488085_109106"/>
<name>A0A1I4GRH4_9ACTN</name>
<dbReference type="SUPFAM" id="SSF51735">
    <property type="entry name" value="NAD(P)-binding Rossmann-fold domains"/>
    <property type="match status" value="1"/>
</dbReference>
<feature type="domain" description="Ketoreductase" evidence="4">
    <location>
        <begin position="26"/>
        <end position="202"/>
    </location>
</feature>
<dbReference type="FunCoup" id="A0A1I4GRH4">
    <property type="interactions" value="28"/>
</dbReference>
<evidence type="ECO:0000256" key="3">
    <source>
        <dbReference type="ARBA" id="ARBA00023027"/>
    </source>
</evidence>
<dbReference type="PROSITE" id="PS00061">
    <property type="entry name" value="ADH_SHORT"/>
    <property type="match status" value="1"/>
</dbReference>
<dbReference type="GO" id="GO:0016491">
    <property type="term" value="F:oxidoreductase activity"/>
    <property type="evidence" value="ECO:0007669"/>
    <property type="project" value="UniProtKB-KW"/>
</dbReference>
<keyword evidence="6" id="KW-1185">Reference proteome</keyword>
<protein>
    <submittedName>
        <fullName evidence="5">NAD(P)-dependent dehydrogenase, short-chain alcohol dehydrogenase family</fullName>
    </submittedName>
</protein>
<organism evidence="5 6">
    <name type="scientific">Geodermatophilus ruber</name>
    <dbReference type="NCBI Taxonomy" id="504800"/>
    <lineage>
        <taxon>Bacteria</taxon>
        <taxon>Bacillati</taxon>
        <taxon>Actinomycetota</taxon>
        <taxon>Actinomycetes</taxon>
        <taxon>Geodermatophilales</taxon>
        <taxon>Geodermatophilaceae</taxon>
        <taxon>Geodermatophilus</taxon>
    </lineage>
</organism>
<dbReference type="InterPro" id="IPR057326">
    <property type="entry name" value="KR_dom"/>
</dbReference>
<keyword evidence="3" id="KW-0520">NAD</keyword>
<dbReference type="InterPro" id="IPR036291">
    <property type="entry name" value="NAD(P)-bd_dom_sf"/>
</dbReference>
<dbReference type="Gene3D" id="3.40.50.720">
    <property type="entry name" value="NAD(P)-binding Rossmann-like Domain"/>
    <property type="match status" value="1"/>
</dbReference>
<dbReference type="InterPro" id="IPR020904">
    <property type="entry name" value="Sc_DH/Rdtase_CS"/>
</dbReference>
<evidence type="ECO:0000313" key="5">
    <source>
        <dbReference type="EMBL" id="SFL31716.1"/>
    </source>
</evidence>
<keyword evidence="2" id="KW-0560">Oxidoreductase</keyword>
<reference evidence="5 6" key="1">
    <citation type="submission" date="2016-10" db="EMBL/GenBank/DDBJ databases">
        <authorList>
            <person name="de Groot N.N."/>
        </authorList>
    </citation>
    <scope>NUCLEOTIDE SEQUENCE [LARGE SCALE GENOMIC DNA]</scope>
    <source>
        <strain evidence="5 6">DSM 45317</strain>
    </source>
</reference>
<dbReference type="InParanoid" id="A0A1I4GRH4"/>
<dbReference type="PANTHER" id="PTHR24321">
    <property type="entry name" value="DEHYDROGENASES, SHORT CHAIN"/>
    <property type="match status" value="1"/>
</dbReference>
<dbReference type="SMART" id="SM00822">
    <property type="entry name" value="PKS_KR"/>
    <property type="match status" value="1"/>
</dbReference>
<evidence type="ECO:0000259" key="4">
    <source>
        <dbReference type="SMART" id="SM00822"/>
    </source>
</evidence>
<dbReference type="Pfam" id="PF13561">
    <property type="entry name" value="adh_short_C2"/>
    <property type="match status" value="1"/>
</dbReference>